<dbReference type="Proteomes" id="UP001600064">
    <property type="component" value="Unassembled WGS sequence"/>
</dbReference>
<keyword evidence="3" id="KW-1185">Reference proteome</keyword>
<dbReference type="GeneID" id="98126058"/>
<feature type="compositionally biased region" description="Acidic residues" evidence="1">
    <location>
        <begin position="771"/>
        <end position="792"/>
    </location>
</feature>
<dbReference type="EMBL" id="JAZGUE010000004">
    <property type="protein sequence ID" value="KAL2267600.1"/>
    <property type="molecule type" value="Genomic_DNA"/>
</dbReference>
<reference evidence="2 3" key="1">
    <citation type="journal article" date="2024" name="Commun. Biol.">
        <title>Comparative genomic analysis of thermophilic fungi reveals convergent evolutionary adaptations and gene losses.</title>
        <authorList>
            <person name="Steindorff A.S."/>
            <person name="Aguilar-Pontes M.V."/>
            <person name="Robinson A.J."/>
            <person name="Andreopoulos B."/>
            <person name="LaButti K."/>
            <person name="Kuo A."/>
            <person name="Mondo S."/>
            <person name="Riley R."/>
            <person name="Otillar R."/>
            <person name="Haridas S."/>
            <person name="Lipzen A."/>
            <person name="Grimwood J."/>
            <person name="Schmutz J."/>
            <person name="Clum A."/>
            <person name="Reid I.D."/>
            <person name="Moisan M.C."/>
            <person name="Butler G."/>
            <person name="Nguyen T.T.M."/>
            <person name="Dewar K."/>
            <person name="Conant G."/>
            <person name="Drula E."/>
            <person name="Henrissat B."/>
            <person name="Hansel C."/>
            <person name="Singer S."/>
            <person name="Hutchinson M.I."/>
            <person name="de Vries R.P."/>
            <person name="Natvig D.O."/>
            <person name="Powell A.J."/>
            <person name="Tsang A."/>
            <person name="Grigoriev I.V."/>
        </authorList>
    </citation>
    <scope>NUCLEOTIDE SEQUENCE [LARGE SCALE GENOMIC DNA]</scope>
    <source>
        <strain evidence="2 3">ATCC 22073</strain>
    </source>
</reference>
<organism evidence="2 3">
    <name type="scientific">Remersonia thermophila</name>
    <dbReference type="NCBI Taxonomy" id="72144"/>
    <lineage>
        <taxon>Eukaryota</taxon>
        <taxon>Fungi</taxon>
        <taxon>Dikarya</taxon>
        <taxon>Ascomycota</taxon>
        <taxon>Pezizomycotina</taxon>
        <taxon>Sordariomycetes</taxon>
        <taxon>Sordariomycetidae</taxon>
        <taxon>Sordariales</taxon>
        <taxon>Sordariales incertae sedis</taxon>
        <taxon>Remersonia</taxon>
    </lineage>
</organism>
<evidence type="ECO:0000313" key="3">
    <source>
        <dbReference type="Proteomes" id="UP001600064"/>
    </source>
</evidence>
<feature type="region of interest" description="Disordered" evidence="1">
    <location>
        <begin position="771"/>
        <end position="824"/>
    </location>
</feature>
<sequence>MDSSDDSPLFGVLPGGLSANTENAIKLHMQEIASLKAPLHGDGNVLAVIKFPRDDPSACACDGEPWHDIHLRLSSDKLLKLESKVISDMFTPRAQARFRRRLGLEELPPGIEYVLDFTPPEEGIELADITTALWLPRAVKLWFLAGLYIPSSILCITPTLSTRPLADKAVGAVLALGHDDVCKAGPCITLLGDWEPRLDHKVPGIVDENPADDLRYIPSWRRVDDYCPIRHRVAIARVLRAINGDDLLLNSAVRMWTVAQVAISLEVPQVVVDPVTQWLIAPPNTKFIEICPERAFQLAHALKIPSVLIAAFRILVNEHAVDYAYPKPAPGRRCPLTWAQRRRDELADHLSTPVEYASRAMAERLNARLNALKSDDVFNLLPGNNTQWKKLRYYEVLVAGLPVSHPLAKAHRALVNALRKSFHRWINKALKPDILDPPFQHGVKGFIEAQRRHYVPAAEYMHIMDLYNTLATPQKILTPFFWNALGQGEPEHAFSGNWSCGKPLSFFVADFNSALQDAVEEEATPEFVRSRLKAGVLSAIGQDQNTDIEFSLRDFFNIMRHGASDFCHDTVKPMDGYATDVDAGGVPLFLSDHLLLSLSEQELNYLPIWAGGLDDGSGGVFQEVIPPAEMGPSEPGPAYHTGYTAASTDADEAVTDAGTVVTTRAAPGEAPSVSNLDFDALSIGTSTANNTHDDFASMTAGQSLAVQPSGPATLAAGTTGTRSVAASTLGGNDTDDESVYAAARFQQPADHQAQGQAIAQYVDEVSEDGNEFMWEDDGDGDEADFDFDEDDNDAGKGDDADGNGSDGNSTLNGFEEIDARSARG</sequence>
<dbReference type="RefSeq" id="XP_070866327.1">
    <property type="nucleotide sequence ID" value="XM_071011414.1"/>
</dbReference>
<evidence type="ECO:0000313" key="2">
    <source>
        <dbReference type="EMBL" id="KAL2267600.1"/>
    </source>
</evidence>
<proteinExistence type="predicted"/>
<accession>A0ABR4DBZ0</accession>
<comment type="caution">
    <text evidence="2">The sequence shown here is derived from an EMBL/GenBank/DDBJ whole genome shotgun (WGS) entry which is preliminary data.</text>
</comment>
<evidence type="ECO:0000256" key="1">
    <source>
        <dbReference type="SAM" id="MobiDB-lite"/>
    </source>
</evidence>
<name>A0ABR4DBZ0_9PEZI</name>
<gene>
    <name evidence="2" type="ORF">VTJ83DRAFT_4877</name>
</gene>
<protein>
    <submittedName>
        <fullName evidence="2">Uncharacterized protein</fullName>
    </submittedName>
</protein>